<dbReference type="Gene3D" id="3.40.50.300">
    <property type="entry name" value="P-loop containing nucleotide triphosphate hydrolases"/>
    <property type="match status" value="1"/>
</dbReference>
<dbReference type="InterPro" id="IPR007696">
    <property type="entry name" value="DNA_mismatch_repair_MutS_core"/>
</dbReference>
<dbReference type="EMBL" id="JAANHZ010000049">
    <property type="protein sequence ID" value="KAG5316535.1"/>
    <property type="molecule type" value="Genomic_DNA"/>
</dbReference>
<keyword evidence="5" id="KW-0469">Meiosis</keyword>
<dbReference type="GO" id="GO:0005524">
    <property type="term" value="F:ATP binding"/>
    <property type="evidence" value="ECO:0007669"/>
    <property type="project" value="UniProtKB-KW"/>
</dbReference>
<dbReference type="SUPFAM" id="SSF52540">
    <property type="entry name" value="P-loop containing nucleoside triphosphate hydrolases"/>
    <property type="match status" value="1"/>
</dbReference>
<reference evidence="9" key="1">
    <citation type="submission" date="2020-02" db="EMBL/GenBank/DDBJ databases">
        <title>Relaxed selection underlies rapid genomic changes in the transitions from sociality to social parasitism in ants.</title>
        <authorList>
            <person name="Bi X."/>
        </authorList>
    </citation>
    <scope>NUCLEOTIDE SEQUENCE</scope>
    <source>
        <strain evidence="9">BGI-DK2013a</strain>
        <tissue evidence="9">Whole body</tissue>
    </source>
</reference>
<comment type="similarity">
    <text evidence="1">Belongs to the DNA mismatch repair MutS family.</text>
</comment>
<feature type="non-terminal residue" evidence="9">
    <location>
        <position position="1164"/>
    </location>
</feature>
<feature type="non-terminal residue" evidence="9">
    <location>
        <position position="1"/>
    </location>
</feature>
<keyword evidence="2" id="KW-0547">Nucleotide-binding</keyword>
<dbReference type="Gene3D" id="1.10.1420.10">
    <property type="match status" value="2"/>
</dbReference>
<evidence type="ECO:0000256" key="3">
    <source>
        <dbReference type="ARBA" id="ARBA00022840"/>
    </source>
</evidence>
<feature type="region of interest" description="Disordered" evidence="6">
    <location>
        <begin position="16"/>
        <end position="43"/>
    </location>
</feature>
<dbReference type="GO" id="GO:0030983">
    <property type="term" value="F:mismatched DNA binding"/>
    <property type="evidence" value="ECO:0007669"/>
    <property type="project" value="InterPro"/>
</dbReference>
<feature type="domain" description="DNA mismatch repair protein MutS core" evidence="7">
    <location>
        <begin position="192"/>
        <end position="522"/>
    </location>
</feature>
<keyword evidence="3" id="KW-0067">ATP-binding</keyword>
<keyword evidence="4" id="KW-0238">DNA-binding</keyword>
<dbReference type="SMART" id="SM00534">
    <property type="entry name" value="MUTSac"/>
    <property type="match status" value="1"/>
</dbReference>
<evidence type="ECO:0000313" key="10">
    <source>
        <dbReference type="Proteomes" id="UP000667349"/>
    </source>
</evidence>
<dbReference type="AlphaFoldDB" id="A0A836F2H2"/>
<dbReference type="GO" id="GO:0005634">
    <property type="term" value="C:nucleus"/>
    <property type="evidence" value="ECO:0007669"/>
    <property type="project" value="TreeGrafter"/>
</dbReference>
<accession>A0A836F2H2</accession>
<evidence type="ECO:0000259" key="8">
    <source>
        <dbReference type="SMART" id="SM00534"/>
    </source>
</evidence>
<dbReference type="Pfam" id="PF00488">
    <property type="entry name" value="MutS_V"/>
    <property type="match status" value="1"/>
</dbReference>
<dbReference type="SMART" id="SM00533">
    <property type="entry name" value="MUTSd"/>
    <property type="match status" value="1"/>
</dbReference>
<evidence type="ECO:0000256" key="4">
    <source>
        <dbReference type="ARBA" id="ARBA00023125"/>
    </source>
</evidence>
<dbReference type="GO" id="GO:0006298">
    <property type="term" value="P:mismatch repair"/>
    <property type="evidence" value="ECO:0007669"/>
    <property type="project" value="InterPro"/>
</dbReference>
<dbReference type="GO" id="GO:0140664">
    <property type="term" value="F:ATP-dependent DNA damage sensor activity"/>
    <property type="evidence" value="ECO:0007669"/>
    <property type="project" value="InterPro"/>
</dbReference>
<name>A0A836F2H2_9HYME</name>
<dbReference type="Proteomes" id="UP000667349">
    <property type="component" value="Unassembled WGS sequence"/>
</dbReference>
<evidence type="ECO:0000256" key="1">
    <source>
        <dbReference type="ARBA" id="ARBA00006271"/>
    </source>
</evidence>
<evidence type="ECO:0000256" key="2">
    <source>
        <dbReference type="ARBA" id="ARBA00022741"/>
    </source>
</evidence>
<dbReference type="FunFam" id="3.40.50.300:FF:000870">
    <property type="entry name" value="MutS protein homolog 4"/>
    <property type="match status" value="1"/>
</dbReference>
<evidence type="ECO:0000313" key="9">
    <source>
        <dbReference type="EMBL" id="KAG5316535.1"/>
    </source>
</evidence>
<dbReference type="Pfam" id="PF05192">
    <property type="entry name" value="MutS_III"/>
    <property type="match status" value="1"/>
</dbReference>
<proteinExistence type="inferred from homology"/>
<comment type="caution">
    <text evidence="9">The sequence shown here is derived from an EMBL/GenBank/DDBJ whole genome shotgun (WGS) entry which is preliminary data.</text>
</comment>
<evidence type="ECO:0000256" key="6">
    <source>
        <dbReference type="SAM" id="MobiDB-lite"/>
    </source>
</evidence>
<dbReference type="InterPro" id="IPR000432">
    <property type="entry name" value="DNA_mismatch_repair_MutS_C"/>
</dbReference>
<protein>
    <submittedName>
        <fullName evidence="9">MSH4 protein</fullName>
    </submittedName>
</protein>
<dbReference type="InterPro" id="IPR036187">
    <property type="entry name" value="DNA_mismatch_repair_MutS_sf"/>
</dbReference>
<feature type="domain" description="DNA mismatch repair proteins mutS family" evidence="8">
    <location>
        <begin position="556"/>
        <end position="749"/>
    </location>
</feature>
<dbReference type="PANTHER" id="PTHR11361">
    <property type="entry name" value="DNA MISMATCH REPAIR PROTEIN MUTS FAMILY MEMBER"/>
    <property type="match status" value="1"/>
</dbReference>
<evidence type="ECO:0000259" key="7">
    <source>
        <dbReference type="SMART" id="SM00533"/>
    </source>
</evidence>
<dbReference type="SUPFAM" id="SSF48334">
    <property type="entry name" value="DNA repair protein MutS, domain III"/>
    <property type="match status" value="1"/>
</dbReference>
<dbReference type="InterPro" id="IPR036678">
    <property type="entry name" value="MutS_con_dom_sf"/>
</dbReference>
<dbReference type="Gene3D" id="3.30.420.110">
    <property type="entry name" value="MutS, connector domain"/>
    <property type="match status" value="1"/>
</dbReference>
<sequence>ICHGCTISTDVEFDSGFLRPPANSGPANPNAKTPRHNRRENYVSTSSYLPTTSRRSVDSINPTKSATTPFGTSSNAESCVVIALTAGRGDARNEVGLAAIDLQYPYLILCQISDCQTYVNTLTKINVVDPIEVSTYYALAAAAALLKYVEYIQHMVYAPKSMRIEFQGSPNTTMIDIESARSLELVVSQSKQSIVSLLGTMNRCLTPMGRRLLRASILQPSCDECLIAYRQSCVAELVANYSLCTSLQILPVVQRLFGTDRLLMLAIKPLHVNDMQNAERNLNYALLLKSCLDTIPELEAILVTGVHPFFVKTRKNLRNSEFQVMKDKILTLIHMDARFVKGCTSLSMQRCFAIKADINQLLDVARQIYCELISDMKNMVEQLAVKHKLPLSLEYSINLGYHINVVIPRGSNMTISDLSVEFIQARKNRRSITMTTTALLTLNKQCKNACEEIYMMSNTLLTNLLEDIRQHVGCLFQLSADVAELDLILSLAQISSNPEYVRPSFGAKLELINSLHPIMELFNRDLPVANDVVKQLVYLEKMYDIFLFYVNASITHNFHLITGPNMSGKSTYLKQIVLLQIMAQIGSYVPASKATFRVADRILCRISSRDDAELNASAYVLEMKEAQYILQSVTPKSLVILDELCRHTTVEEGSAIAWAICEKLSLTTAFTFAATHFLHLTALSNMYHNVTSHCFETKTAESEESNDLHLIYTHKLNPGRGPTDHYGIALAEVSSLPKCVTIKAREYASQQSVNIQNNNFRSITTSPSWEKSCYNAIVQLRALLENNRFTFANIISIMKQLDLSKQTKRAAQVQVKSPNVVQECREQEKCEEEKNLVVASNNNLTRTEDVVSLLPVPMNKDEQKVIENKVQDELMEIIENDNRKADESIHDVILNQKALSLPETVNRSPSTANPDFSLLNDPRFYVCTSFTASTPKITLQFCEANLGSSFTANSSVAASPSFNASQSIEYHDYCLSEGEFDITLPSQSTPSDIAKMTARSKEAKIFRQIEGGDFNEDSFFNDTQTTLKLNLSMDNDDVMMLPMERDFHARMSTDLLPESVNLFLDDFETSLCLPILVVMVLCTAQFVFNHAFGIGYTIYQNVKKPAMKEKEEQDKINIMEKFKGMLTTLGIKKPDVVTTNPRRNPGCNIQSREDEWDYCEEDTE</sequence>
<dbReference type="InterPro" id="IPR027417">
    <property type="entry name" value="P-loop_NTPase"/>
</dbReference>
<dbReference type="InterPro" id="IPR045076">
    <property type="entry name" value="MutS"/>
</dbReference>
<dbReference type="PANTHER" id="PTHR11361:SF21">
    <property type="entry name" value="MUTS PROTEIN HOMOLOG 4"/>
    <property type="match status" value="1"/>
</dbReference>
<organism evidence="9 10">
    <name type="scientific">Acromyrmex insinuator</name>
    <dbReference type="NCBI Taxonomy" id="230686"/>
    <lineage>
        <taxon>Eukaryota</taxon>
        <taxon>Metazoa</taxon>
        <taxon>Ecdysozoa</taxon>
        <taxon>Arthropoda</taxon>
        <taxon>Hexapoda</taxon>
        <taxon>Insecta</taxon>
        <taxon>Pterygota</taxon>
        <taxon>Neoptera</taxon>
        <taxon>Endopterygota</taxon>
        <taxon>Hymenoptera</taxon>
        <taxon>Apocrita</taxon>
        <taxon>Aculeata</taxon>
        <taxon>Formicoidea</taxon>
        <taxon>Formicidae</taxon>
        <taxon>Myrmicinae</taxon>
        <taxon>Acromyrmex</taxon>
    </lineage>
</organism>
<gene>
    <name evidence="9" type="primary">Msh4</name>
    <name evidence="9" type="ORF">G6Z75_0002116</name>
</gene>
<keyword evidence="10" id="KW-1185">Reference proteome</keyword>
<dbReference type="GO" id="GO:0007131">
    <property type="term" value="P:reciprocal meiotic recombination"/>
    <property type="evidence" value="ECO:0007669"/>
    <property type="project" value="TreeGrafter"/>
</dbReference>
<feature type="compositionally biased region" description="Low complexity" evidence="6">
    <location>
        <begin position="20"/>
        <end position="31"/>
    </location>
</feature>
<evidence type="ECO:0000256" key="5">
    <source>
        <dbReference type="ARBA" id="ARBA00023254"/>
    </source>
</evidence>